<name>W4PE15_9BACE</name>
<dbReference type="SUPFAM" id="SSF56935">
    <property type="entry name" value="Porins"/>
    <property type="match status" value="1"/>
</dbReference>
<organism evidence="1 2">
    <name type="scientific">Bacteroides pyogenes DSM 20611 = JCM 6294</name>
    <dbReference type="NCBI Taxonomy" id="1121100"/>
    <lineage>
        <taxon>Bacteria</taxon>
        <taxon>Pseudomonadati</taxon>
        <taxon>Bacteroidota</taxon>
        <taxon>Bacteroidia</taxon>
        <taxon>Bacteroidales</taxon>
        <taxon>Bacteroidaceae</taxon>
        <taxon>Bacteroides</taxon>
    </lineage>
</organism>
<dbReference type="AlphaFoldDB" id="W4PE15"/>
<dbReference type="STRING" id="1121100.GCA_000428105_00777"/>
<keyword evidence="1" id="KW-0675">Receptor</keyword>
<evidence type="ECO:0000313" key="1">
    <source>
        <dbReference type="EMBL" id="GAE18017.1"/>
    </source>
</evidence>
<accession>W4PE15</accession>
<evidence type="ECO:0000313" key="2">
    <source>
        <dbReference type="Proteomes" id="UP000018842"/>
    </source>
</evidence>
<protein>
    <submittedName>
        <fullName evidence="1">TonB-dependent receptor</fullName>
    </submittedName>
</protein>
<comment type="caution">
    <text evidence="1">The sequence shown here is derived from an EMBL/GenBank/DDBJ whole genome shotgun (WGS) entry which is preliminary data.</text>
</comment>
<proteinExistence type="predicted"/>
<gene>
    <name evidence="1" type="ORF">JCM6294_853</name>
</gene>
<dbReference type="Proteomes" id="UP000018842">
    <property type="component" value="Unassembled WGS sequence"/>
</dbReference>
<dbReference type="eggNOG" id="COG1629">
    <property type="taxonomic scope" value="Bacteria"/>
</dbReference>
<dbReference type="EMBL" id="BAIR01000004">
    <property type="protein sequence ID" value="GAE18017.1"/>
    <property type="molecule type" value="Genomic_DNA"/>
</dbReference>
<reference evidence="2" key="1">
    <citation type="journal article" date="2014" name="Genome">
        <title>Draft Genome Sequences of Three Strains of Bacteroides pyogenes Isolated from a Cat and Swine.</title>
        <authorList>
            <person name="Sakamoto M."/>
            <person name="Oshima K."/>
            <person name="Suda W."/>
            <person name="Kitamura K."/>
            <person name="Iida T."/>
            <person name="Hattori M."/>
            <person name="Ohkuma M."/>
        </authorList>
    </citation>
    <scope>NUCLEOTIDE SEQUENCE [LARGE SCALE GENOMIC DNA]</scope>
    <source>
        <strain evidence="2">JCM 6294</strain>
    </source>
</reference>
<sequence>MSIYQEMNRKGYFSVQNTLYGRRSGIYHQMYKALGTVDPSTGRYYLENTDEAKRAFMREREYANTNWFKEVFTYNPIHTHTVTFSGGGENSTMYASIGFYDDRGWTLADNVKRITANIKNSFYWNEDKIKATISAQGNLRNQNSPGTISQRKNTVIGTFERDFDINPFAYALGTSRTLRPRNANGEPEYYRNNWAPFNILNEFDNNYLKTEVLDFKLQGELSYRLNDNIEAKGLASVRHAVTKSSHFITEQSNVIQAFRANETPYVAQENIYLLKNKDNPLQLPQVALTHGGMFNKTETSLRSYLGRFALDYNKQMGEHDIRAFGFTEIRYADRSINLSKVMGYNTTEGIRCSPIL</sequence>